<feature type="non-terminal residue" evidence="3">
    <location>
        <position position="1"/>
    </location>
</feature>
<feature type="non-terminal residue" evidence="3">
    <location>
        <position position="137"/>
    </location>
</feature>
<comment type="caution">
    <text evidence="3">The sequence shown here is derived from an EMBL/GenBank/DDBJ whole genome shotgun (WGS) entry which is preliminary data.</text>
</comment>
<evidence type="ECO:0000313" key="4">
    <source>
        <dbReference type="Proteomes" id="UP000553632"/>
    </source>
</evidence>
<feature type="region of interest" description="Disordered" evidence="1">
    <location>
        <begin position="114"/>
        <end position="137"/>
    </location>
</feature>
<protein>
    <submittedName>
        <fullName evidence="3">Uncharacterized protein</fullName>
    </submittedName>
</protein>
<proteinExistence type="predicted"/>
<dbReference type="Proteomes" id="UP000553632">
    <property type="component" value="Unassembled WGS sequence"/>
</dbReference>
<keyword evidence="4" id="KW-1185">Reference proteome</keyword>
<dbReference type="Proteomes" id="UP000574390">
    <property type="component" value="Unassembled WGS sequence"/>
</dbReference>
<evidence type="ECO:0000313" key="5">
    <source>
        <dbReference type="Proteomes" id="UP000574390"/>
    </source>
</evidence>
<reference evidence="4 5" key="1">
    <citation type="submission" date="2020-04" db="EMBL/GenBank/DDBJ databases">
        <title>Perkinsus olseni comparative genomics.</title>
        <authorList>
            <person name="Bogema D.R."/>
        </authorList>
    </citation>
    <scope>NUCLEOTIDE SEQUENCE [LARGE SCALE GENOMIC DNA]</scope>
    <source>
        <strain evidence="2">ATCC PRA-205</strain>
        <strain evidence="3 4">ATCC PRA-207</strain>
    </source>
</reference>
<sequence length="137" mass="14288">EVVLLAANSLRSLITLSSRVLIEAGVSSDEARRLGEEVSRGELAGSVADAIYLSFDDLPHTASLSTVEVVRWSGAQVGLENILKALPSTRSVAPAAPLGAGMDSPSFIQLDDPTFSGESLEGPRPACTTHGPLEDCQ</sequence>
<dbReference type="EMBL" id="JABANO010027718">
    <property type="protein sequence ID" value="KAF4716399.1"/>
    <property type="molecule type" value="Genomic_DNA"/>
</dbReference>
<gene>
    <name evidence="2" type="ORF">FOZ62_013131</name>
    <name evidence="3" type="ORF">FOZ63_014515</name>
</gene>
<evidence type="ECO:0000256" key="1">
    <source>
        <dbReference type="SAM" id="MobiDB-lite"/>
    </source>
</evidence>
<dbReference type="EMBL" id="JABANM010030581">
    <property type="protein sequence ID" value="KAF4706001.1"/>
    <property type="molecule type" value="Genomic_DNA"/>
</dbReference>
<organism evidence="3 4">
    <name type="scientific">Perkinsus olseni</name>
    <name type="common">Perkinsus atlanticus</name>
    <dbReference type="NCBI Taxonomy" id="32597"/>
    <lineage>
        <taxon>Eukaryota</taxon>
        <taxon>Sar</taxon>
        <taxon>Alveolata</taxon>
        <taxon>Perkinsozoa</taxon>
        <taxon>Perkinsea</taxon>
        <taxon>Perkinsida</taxon>
        <taxon>Perkinsidae</taxon>
        <taxon>Perkinsus</taxon>
    </lineage>
</organism>
<evidence type="ECO:0000313" key="3">
    <source>
        <dbReference type="EMBL" id="KAF4716399.1"/>
    </source>
</evidence>
<evidence type="ECO:0000313" key="2">
    <source>
        <dbReference type="EMBL" id="KAF4706001.1"/>
    </source>
</evidence>
<name>A0A7J6R686_PEROL</name>
<accession>A0A7J6R686</accession>
<dbReference type="AlphaFoldDB" id="A0A7J6R686"/>